<feature type="region of interest" description="Disordered" evidence="1">
    <location>
        <begin position="90"/>
        <end position="125"/>
    </location>
</feature>
<name>A0AA35UE47_9PROT</name>
<dbReference type="AlphaFoldDB" id="A0AA35UE47"/>
<evidence type="ECO:0000313" key="3">
    <source>
        <dbReference type="EMBL" id="CAI9119352.1"/>
    </source>
</evidence>
<evidence type="ECO:0000313" key="4">
    <source>
        <dbReference type="Proteomes" id="UP001176960"/>
    </source>
</evidence>
<keyword evidence="4" id="KW-1185">Reference proteome</keyword>
<reference evidence="3" key="1">
    <citation type="submission" date="2023-03" db="EMBL/GenBank/DDBJ databases">
        <authorList>
            <person name="Cleenwerck I."/>
        </authorList>
    </citation>
    <scope>NUCLEOTIDE SEQUENCE</scope>
    <source>
        <strain evidence="3">LMG 32879</strain>
    </source>
</reference>
<feature type="chain" id="PRO_5041204601" evidence="2">
    <location>
        <begin position="23"/>
        <end position="125"/>
    </location>
</feature>
<feature type="region of interest" description="Disordered" evidence="1">
    <location>
        <begin position="25"/>
        <end position="51"/>
    </location>
</feature>
<evidence type="ECO:0000256" key="2">
    <source>
        <dbReference type="SAM" id="SignalP"/>
    </source>
</evidence>
<keyword evidence="2" id="KW-0732">Signal</keyword>
<sequence length="125" mass="13357">MKRTLIFALTGAVLATVTPPLARETKTPVTVASPAAKPTSTYPDGTGDSAVDRLNDAQINANYQGPYYHPGEPIPPERAIILPTPTHIRPAELPLRTPGAIVPRNRLPKAFQEEKPLPASDTSGK</sequence>
<proteinExistence type="predicted"/>
<gene>
    <name evidence="3" type="ORF">LMG32879_000166</name>
</gene>
<protein>
    <submittedName>
        <fullName evidence="3">Uncharacterized protein</fullName>
    </submittedName>
</protein>
<dbReference type="RefSeq" id="WP_289842331.1">
    <property type="nucleotide sequence ID" value="NZ_CATKSH010000001.1"/>
</dbReference>
<evidence type="ECO:0000256" key="1">
    <source>
        <dbReference type="SAM" id="MobiDB-lite"/>
    </source>
</evidence>
<feature type="signal peptide" evidence="2">
    <location>
        <begin position="1"/>
        <end position="22"/>
    </location>
</feature>
<comment type="caution">
    <text evidence="3">The sequence shown here is derived from an EMBL/GenBank/DDBJ whole genome shotgun (WGS) entry which is preliminary data.</text>
</comment>
<dbReference type="EMBL" id="CATKSH010000001">
    <property type="protein sequence ID" value="CAI9119352.1"/>
    <property type="molecule type" value="Genomic_DNA"/>
</dbReference>
<organism evidence="3 4">
    <name type="scientific">Brytella acorum</name>
    <dbReference type="NCBI Taxonomy" id="2959299"/>
    <lineage>
        <taxon>Bacteria</taxon>
        <taxon>Pseudomonadati</taxon>
        <taxon>Pseudomonadota</taxon>
        <taxon>Alphaproteobacteria</taxon>
        <taxon>Acetobacterales</taxon>
        <taxon>Acetobacteraceae</taxon>
        <taxon>Brytella</taxon>
    </lineage>
</organism>
<accession>A0AA35UE47</accession>
<dbReference type="Proteomes" id="UP001176960">
    <property type="component" value="Unassembled WGS sequence"/>
</dbReference>